<keyword evidence="2" id="KW-1003">Cell membrane</keyword>
<protein>
    <submittedName>
        <fullName evidence="8">Integral membrane protein</fullName>
    </submittedName>
</protein>
<comment type="subcellular location">
    <subcellularLocation>
        <location evidence="1">Cell membrane</location>
        <topology evidence="1">Multi-pass membrane protein</topology>
    </subcellularLocation>
</comment>
<reference evidence="8" key="1">
    <citation type="submission" date="2018-06" db="EMBL/GenBank/DDBJ databases">
        <authorList>
            <person name="Zhirakovskaya E."/>
        </authorList>
    </citation>
    <scope>NUCLEOTIDE SEQUENCE</scope>
</reference>
<dbReference type="PANTHER" id="PTHR33406:SF13">
    <property type="entry name" value="MEMBRANE PROTEIN YDFJ"/>
    <property type="match status" value="1"/>
</dbReference>
<dbReference type="EMBL" id="UOEK01000332">
    <property type="protein sequence ID" value="VAW05981.1"/>
    <property type="molecule type" value="Genomic_DNA"/>
</dbReference>
<accession>A0A3B0SIE3</accession>
<feature type="transmembrane region" description="Helical" evidence="6">
    <location>
        <begin position="594"/>
        <end position="616"/>
    </location>
</feature>
<sequence length="736" mass="77255">MILGPEALARASALKPWKTVGVWIAMLFVAGFLSSQLLGDALTTEFSLTNNPESSQATAMIEELRGDAAFTEFIVITTESASVGDPEYVAHVSEVQATIGALGPDVVLGVGSYLTEDGPVSESGRTALLPVLVAGERRADATENAATIDETLAEIGGPAGFTTVMAGQLTLDNDFNTISEEDLATGESIGIGVALLVLIIVFGTVASGVIPIILGIVAIAIAVGLSALVGQALELSFFVVNMITMIGLAVGIDYSLFIVSRYREERSRGLAKVDAISRAGSTATRAVFFSGFTVVLALAGMLLLPNTVFRSLGIGAILVVLVSVGASMTLLPAVLSIMGDRIDSLRVRRRKPSDEGRFWNSITRVVMARPVVALVLSVGILLIAATSFFSIETGFSGVSTLPDDIESKQAFEILERDFSGGLTSPVEIVVTGDGVDATLAALQTTLASDTRFGPSFVDPASRPDLAIISVALLDDVNSVTSLDLVRELRVNVVPGALAPGTEVLVGGQSAFSVDFLEQTGTYTPIVFAFVLGLSFILLTVAFRSIVIPAKAIVMNLLSVGAAYGLVVAFFQAGVGPSWVKSIATSLGFGQVEVIEAFIPLFMFSVLFGLSMDYHVFLLSRIKERFDITGDNAESVAYGLRTTGSLITGAALIMLGVFGGFAAGRLAPLQQMGFGLGVAVLLDATIVRTIVVPASMKLLGSRNWYFPSWLEWIPKVSIEGVAHDEPILDATPEPVSV</sequence>
<gene>
    <name evidence="8" type="ORF">MNBD_ACTINO02-1051</name>
</gene>
<evidence type="ECO:0000256" key="5">
    <source>
        <dbReference type="ARBA" id="ARBA00023136"/>
    </source>
</evidence>
<evidence type="ECO:0000256" key="4">
    <source>
        <dbReference type="ARBA" id="ARBA00022989"/>
    </source>
</evidence>
<feature type="transmembrane region" description="Helical" evidence="6">
    <location>
        <begin position="235"/>
        <end position="259"/>
    </location>
</feature>
<evidence type="ECO:0000256" key="6">
    <source>
        <dbReference type="SAM" id="Phobius"/>
    </source>
</evidence>
<dbReference type="GO" id="GO:0005886">
    <property type="term" value="C:plasma membrane"/>
    <property type="evidence" value="ECO:0007669"/>
    <property type="project" value="UniProtKB-SubCell"/>
</dbReference>
<keyword evidence="5 6" id="KW-0472">Membrane</keyword>
<feature type="transmembrane region" description="Helical" evidence="6">
    <location>
        <begin position="371"/>
        <end position="391"/>
    </location>
</feature>
<dbReference type="PROSITE" id="PS50156">
    <property type="entry name" value="SSD"/>
    <property type="match status" value="1"/>
</dbReference>
<dbReference type="Pfam" id="PF03176">
    <property type="entry name" value="MMPL"/>
    <property type="match status" value="2"/>
</dbReference>
<feature type="transmembrane region" description="Helical" evidence="6">
    <location>
        <begin position="316"/>
        <end position="339"/>
    </location>
</feature>
<dbReference type="Gene3D" id="1.20.1640.10">
    <property type="entry name" value="Multidrug efflux transporter AcrB transmembrane domain"/>
    <property type="match status" value="2"/>
</dbReference>
<feature type="transmembrane region" description="Helical" evidence="6">
    <location>
        <begin position="552"/>
        <end position="574"/>
    </location>
</feature>
<dbReference type="InterPro" id="IPR050545">
    <property type="entry name" value="Mycobact_MmpL"/>
</dbReference>
<organism evidence="8">
    <name type="scientific">hydrothermal vent metagenome</name>
    <dbReference type="NCBI Taxonomy" id="652676"/>
    <lineage>
        <taxon>unclassified sequences</taxon>
        <taxon>metagenomes</taxon>
        <taxon>ecological metagenomes</taxon>
    </lineage>
</organism>
<feature type="transmembrane region" description="Helical" evidence="6">
    <location>
        <begin position="286"/>
        <end position="304"/>
    </location>
</feature>
<dbReference type="PANTHER" id="PTHR33406">
    <property type="entry name" value="MEMBRANE PROTEIN MJ1562-RELATED"/>
    <property type="match status" value="1"/>
</dbReference>
<feature type="transmembrane region" description="Helical" evidence="6">
    <location>
        <begin position="637"/>
        <end position="661"/>
    </location>
</feature>
<feature type="transmembrane region" description="Helical" evidence="6">
    <location>
        <begin position="193"/>
        <end position="223"/>
    </location>
</feature>
<feature type="transmembrane region" description="Helical" evidence="6">
    <location>
        <begin position="20"/>
        <end position="38"/>
    </location>
</feature>
<dbReference type="InterPro" id="IPR004869">
    <property type="entry name" value="MMPL_dom"/>
</dbReference>
<feature type="domain" description="SSD" evidence="7">
    <location>
        <begin position="208"/>
        <end position="337"/>
    </location>
</feature>
<evidence type="ECO:0000256" key="2">
    <source>
        <dbReference type="ARBA" id="ARBA00022475"/>
    </source>
</evidence>
<dbReference type="AlphaFoldDB" id="A0A3B0SIE3"/>
<evidence type="ECO:0000259" key="7">
    <source>
        <dbReference type="PROSITE" id="PS50156"/>
    </source>
</evidence>
<proteinExistence type="predicted"/>
<dbReference type="InterPro" id="IPR000731">
    <property type="entry name" value="SSD"/>
</dbReference>
<keyword evidence="4 6" id="KW-1133">Transmembrane helix</keyword>
<feature type="transmembrane region" description="Helical" evidence="6">
    <location>
        <begin position="673"/>
        <end position="693"/>
    </location>
</feature>
<evidence type="ECO:0000313" key="8">
    <source>
        <dbReference type="EMBL" id="VAW05981.1"/>
    </source>
</evidence>
<keyword evidence="3 6" id="KW-0812">Transmembrane</keyword>
<dbReference type="SUPFAM" id="SSF82866">
    <property type="entry name" value="Multidrug efflux transporter AcrB transmembrane domain"/>
    <property type="match status" value="2"/>
</dbReference>
<feature type="transmembrane region" description="Helical" evidence="6">
    <location>
        <begin position="521"/>
        <end position="540"/>
    </location>
</feature>
<name>A0A3B0SIE3_9ZZZZ</name>
<evidence type="ECO:0000256" key="1">
    <source>
        <dbReference type="ARBA" id="ARBA00004651"/>
    </source>
</evidence>
<evidence type="ECO:0000256" key="3">
    <source>
        <dbReference type="ARBA" id="ARBA00022692"/>
    </source>
</evidence>